<dbReference type="CDD" id="cd00056">
    <property type="entry name" value="ENDO3c"/>
    <property type="match status" value="1"/>
</dbReference>
<dbReference type="GO" id="GO:0000701">
    <property type="term" value="F:purine-specific mismatch base pair DNA N-glycosylase activity"/>
    <property type="evidence" value="ECO:0007669"/>
    <property type="project" value="TreeGrafter"/>
</dbReference>
<protein>
    <recommendedName>
        <fullName evidence="10">HhH-GPD domain-containing protein</fullName>
    </recommendedName>
</protein>
<evidence type="ECO:0000259" key="10">
    <source>
        <dbReference type="SMART" id="SM00478"/>
    </source>
</evidence>
<dbReference type="Gene3D" id="1.10.1670.10">
    <property type="entry name" value="Helix-hairpin-Helix base-excision DNA repair enzymes (C-terminal)"/>
    <property type="match status" value="1"/>
</dbReference>
<dbReference type="Proteomes" id="UP000178815">
    <property type="component" value="Unassembled WGS sequence"/>
</dbReference>
<proteinExistence type="inferred from homology"/>
<dbReference type="SMART" id="SM00478">
    <property type="entry name" value="ENDO3c"/>
    <property type="match status" value="1"/>
</dbReference>
<keyword evidence="5" id="KW-0378">Hydrolase</keyword>
<dbReference type="InterPro" id="IPR044298">
    <property type="entry name" value="MIG/MutY"/>
</dbReference>
<reference evidence="11 12" key="1">
    <citation type="journal article" date="2016" name="Nat. Commun.">
        <title>Thousands of microbial genomes shed light on interconnected biogeochemical processes in an aquifer system.</title>
        <authorList>
            <person name="Anantharaman K."/>
            <person name="Brown C.T."/>
            <person name="Hug L.A."/>
            <person name="Sharon I."/>
            <person name="Castelle C.J."/>
            <person name="Probst A.J."/>
            <person name="Thomas B.C."/>
            <person name="Singh A."/>
            <person name="Wilkins M.J."/>
            <person name="Karaoz U."/>
            <person name="Brodie E.L."/>
            <person name="Williams K.H."/>
            <person name="Hubbard S.S."/>
            <person name="Banfield J.F."/>
        </authorList>
    </citation>
    <scope>NUCLEOTIDE SEQUENCE [LARGE SCALE GENOMIC DNA]</scope>
</reference>
<comment type="caution">
    <text evidence="11">The sequence shown here is derived from an EMBL/GenBank/DDBJ whole genome shotgun (WGS) entry which is preliminary data.</text>
</comment>
<dbReference type="GO" id="GO:0006284">
    <property type="term" value="P:base-excision repair"/>
    <property type="evidence" value="ECO:0007669"/>
    <property type="project" value="InterPro"/>
</dbReference>
<dbReference type="GO" id="GO:0006298">
    <property type="term" value="P:mismatch repair"/>
    <property type="evidence" value="ECO:0007669"/>
    <property type="project" value="TreeGrafter"/>
</dbReference>
<gene>
    <name evidence="11" type="ORF">A2678_00500</name>
</gene>
<dbReference type="STRING" id="1798481.A2678_00500"/>
<keyword evidence="7" id="KW-0411">Iron-sulfur</keyword>
<keyword evidence="9" id="KW-0326">Glycosidase</keyword>
<organism evidence="11 12">
    <name type="scientific">Candidatus Kaiserbacteria bacterium RIFCSPHIGHO2_01_FULL_53_31</name>
    <dbReference type="NCBI Taxonomy" id="1798481"/>
    <lineage>
        <taxon>Bacteria</taxon>
        <taxon>Candidatus Kaiseribacteriota</taxon>
    </lineage>
</organism>
<evidence type="ECO:0000256" key="2">
    <source>
        <dbReference type="ARBA" id="ARBA00008343"/>
    </source>
</evidence>
<dbReference type="GO" id="GO:0034039">
    <property type="term" value="F:8-oxo-7,8-dihydroguanine DNA N-glycosylase activity"/>
    <property type="evidence" value="ECO:0007669"/>
    <property type="project" value="TreeGrafter"/>
</dbReference>
<dbReference type="GO" id="GO:0035485">
    <property type="term" value="F:adenine/guanine mispair binding"/>
    <property type="evidence" value="ECO:0007669"/>
    <property type="project" value="TreeGrafter"/>
</dbReference>
<keyword evidence="3" id="KW-0479">Metal-binding</keyword>
<dbReference type="PANTHER" id="PTHR42944">
    <property type="entry name" value="ADENINE DNA GLYCOSYLASE"/>
    <property type="match status" value="1"/>
</dbReference>
<keyword evidence="6" id="KW-0408">Iron</keyword>
<name>A0A1F6CHX3_9BACT</name>
<comment type="cofactor">
    <cofactor evidence="1">
        <name>[4Fe-4S] cluster</name>
        <dbReference type="ChEBI" id="CHEBI:49883"/>
    </cofactor>
</comment>
<dbReference type="Gene3D" id="1.10.340.30">
    <property type="entry name" value="Hypothetical protein, domain 2"/>
    <property type="match status" value="1"/>
</dbReference>
<keyword evidence="8" id="KW-0234">DNA repair</keyword>
<dbReference type="PANTHER" id="PTHR42944:SF1">
    <property type="entry name" value="ADENINE DNA GLYCOSYLASE"/>
    <property type="match status" value="1"/>
</dbReference>
<dbReference type="InterPro" id="IPR011257">
    <property type="entry name" value="DNA_glycosylase"/>
</dbReference>
<dbReference type="GO" id="GO:0046872">
    <property type="term" value="F:metal ion binding"/>
    <property type="evidence" value="ECO:0007669"/>
    <property type="project" value="UniProtKB-KW"/>
</dbReference>
<accession>A0A1F6CHX3</accession>
<comment type="similarity">
    <text evidence="2">Belongs to the Nth/MutY family.</text>
</comment>
<sequence>MSYTSFKKIIWAHCRKHGRHDLPWRQTHDLYRILVSEVMLQQTQVERVIPFYKAFIKKFPTARRLAQASLSDVLKAWQGLGYNRRAKLLREATQQLVHTTLSGTRLNLIKKLEELSGVGPYTARAVAAFAFNQDVIFIETNIRTVITHHFFQKRRKVSDKEIEKILTAVLPKGKSREWYSALMDYGAYLKRSGIKLNTKSKHYAKQSAFAGSSREARGAILRVLSTKESTAVHLTNLLGPDRCMQTNGALEDLVSENLVKIRRGVYSLAD</sequence>
<evidence type="ECO:0000256" key="6">
    <source>
        <dbReference type="ARBA" id="ARBA00023004"/>
    </source>
</evidence>
<dbReference type="GO" id="GO:0032357">
    <property type="term" value="F:oxidized purine DNA binding"/>
    <property type="evidence" value="ECO:0007669"/>
    <property type="project" value="TreeGrafter"/>
</dbReference>
<evidence type="ECO:0000256" key="9">
    <source>
        <dbReference type="ARBA" id="ARBA00023295"/>
    </source>
</evidence>
<evidence type="ECO:0000256" key="8">
    <source>
        <dbReference type="ARBA" id="ARBA00023204"/>
    </source>
</evidence>
<dbReference type="InterPro" id="IPR003265">
    <property type="entry name" value="HhH-GPD_domain"/>
</dbReference>
<evidence type="ECO:0000313" key="12">
    <source>
        <dbReference type="Proteomes" id="UP000178815"/>
    </source>
</evidence>
<dbReference type="InterPro" id="IPR023170">
    <property type="entry name" value="HhH_base_excis_C"/>
</dbReference>
<feature type="domain" description="HhH-GPD" evidence="10">
    <location>
        <begin position="39"/>
        <end position="188"/>
    </location>
</feature>
<dbReference type="AlphaFoldDB" id="A0A1F6CHX3"/>
<evidence type="ECO:0000256" key="4">
    <source>
        <dbReference type="ARBA" id="ARBA00022763"/>
    </source>
</evidence>
<dbReference type="SUPFAM" id="SSF48150">
    <property type="entry name" value="DNA-glycosylase"/>
    <property type="match status" value="1"/>
</dbReference>
<keyword evidence="4" id="KW-0227">DNA damage</keyword>
<evidence type="ECO:0000256" key="1">
    <source>
        <dbReference type="ARBA" id="ARBA00001966"/>
    </source>
</evidence>
<evidence type="ECO:0000256" key="5">
    <source>
        <dbReference type="ARBA" id="ARBA00022801"/>
    </source>
</evidence>
<evidence type="ECO:0000313" key="11">
    <source>
        <dbReference type="EMBL" id="OGG48846.1"/>
    </source>
</evidence>
<dbReference type="Pfam" id="PF00730">
    <property type="entry name" value="HhH-GPD"/>
    <property type="match status" value="1"/>
</dbReference>
<dbReference type="GO" id="GO:0051536">
    <property type="term" value="F:iron-sulfur cluster binding"/>
    <property type="evidence" value="ECO:0007669"/>
    <property type="project" value="UniProtKB-KW"/>
</dbReference>
<evidence type="ECO:0000256" key="7">
    <source>
        <dbReference type="ARBA" id="ARBA00023014"/>
    </source>
</evidence>
<evidence type="ECO:0000256" key="3">
    <source>
        <dbReference type="ARBA" id="ARBA00022723"/>
    </source>
</evidence>
<dbReference type="EMBL" id="MFKU01000007">
    <property type="protein sequence ID" value="OGG48846.1"/>
    <property type="molecule type" value="Genomic_DNA"/>
</dbReference>